<dbReference type="AlphaFoldDB" id="A0A1G9CNB4"/>
<dbReference type="RefSeq" id="WP_092158320.1">
    <property type="nucleotide sequence ID" value="NZ_FNGA01000001.1"/>
</dbReference>
<name>A0A1G9CNB4_9BACT</name>
<dbReference type="InterPro" id="IPR027417">
    <property type="entry name" value="P-loop_NTPase"/>
</dbReference>
<dbReference type="Proteomes" id="UP000199053">
    <property type="component" value="Unassembled WGS sequence"/>
</dbReference>
<evidence type="ECO:0000313" key="1">
    <source>
        <dbReference type="EMBL" id="SDK53170.1"/>
    </source>
</evidence>
<proteinExistence type="predicted"/>
<accession>A0A1G9CNB4</accession>
<dbReference type="SUPFAM" id="SSF52540">
    <property type="entry name" value="P-loop containing nucleoside triphosphate hydrolases"/>
    <property type="match status" value="1"/>
</dbReference>
<evidence type="ECO:0008006" key="3">
    <source>
        <dbReference type="Google" id="ProtNLM"/>
    </source>
</evidence>
<sequence>MNVVTGMHRSGTSFICQVLNSLGADFGESEKLFRADKFNAKGYYENIDFVDVNNKMVLGLGTDFANWQKESNSKPLIRMFRNIISGKFKYLFQPSLNKINSRADSLSEKMDLLGQEYFDLWVKDPRFCLTLRSWRKFTSVNKVVFCFRNPSGVAFSLKKREHLPLSVGYSFWNYHTLNFFRELPPGTKVLLVNFDYFFHEQHQEEAFRRIGRFVGLDEDDKRIAELPSILDIRLWNKQKALPDMPAKSEAAYKALLSLYSNSESATMFDEGLREFSLLREL</sequence>
<dbReference type="Gene3D" id="3.40.50.300">
    <property type="entry name" value="P-loop containing nucleotide triphosphate hydrolases"/>
    <property type="match status" value="1"/>
</dbReference>
<protein>
    <recommendedName>
        <fullName evidence="3">Sulfotransferase family protein</fullName>
    </recommendedName>
</protein>
<reference evidence="2" key="1">
    <citation type="submission" date="2016-10" db="EMBL/GenBank/DDBJ databases">
        <authorList>
            <person name="Varghese N."/>
            <person name="Submissions S."/>
        </authorList>
    </citation>
    <scope>NUCLEOTIDE SEQUENCE [LARGE SCALE GENOMIC DNA]</scope>
    <source>
        <strain evidence="2">DSM 16995</strain>
    </source>
</reference>
<evidence type="ECO:0000313" key="2">
    <source>
        <dbReference type="Proteomes" id="UP000199053"/>
    </source>
</evidence>
<dbReference type="STRING" id="246191.SAMN05660337_0741"/>
<dbReference type="EMBL" id="FNGA01000001">
    <property type="protein sequence ID" value="SDK53170.1"/>
    <property type="molecule type" value="Genomic_DNA"/>
</dbReference>
<organism evidence="1 2">
    <name type="scientific">Maridesulfovibrio ferrireducens</name>
    <dbReference type="NCBI Taxonomy" id="246191"/>
    <lineage>
        <taxon>Bacteria</taxon>
        <taxon>Pseudomonadati</taxon>
        <taxon>Thermodesulfobacteriota</taxon>
        <taxon>Desulfovibrionia</taxon>
        <taxon>Desulfovibrionales</taxon>
        <taxon>Desulfovibrionaceae</taxon>
        <taxon>Maridesulfovibrio</taxon>
    </lineage>
</organism>
<gene>
    <name evidence="1" type="ORF">SAMN05660337_0741</name>
</gene>
<keyword evidence="2" id="KW-1185">Reference proteome</keyword>
<dbReference type="OrthoDB" id="9816424at2"/>